<sequence>MNSNSHSAELLASKDRVTSSLRELMAGTEELLRSTASYTGEEVERARQRLKVQLENARSMAGSWESSAAERYRYVADATDEYVHENAWKSIGIAALVGLLLGACLSSGHDRR</sequence>
<dbReference type="KEGG" id="bbro:BAU06_16615"/>
<dbReference type="EMBL" id="CP016170">
    <property type="protein sequence ID" value="ANN67708.1"/>
    <property type="molecule type" value="Genomic_DNA"/>
</dbReference>
<keyword evidence="12" id="KW-1185">Reference proteome</keyword>
<evidence type="ECO:0000259" key="8">
    <source>
        <dbReference type="Pfam" id="PF05957"/>
    </source>
</evidence>
<organism evidence="11 13">
    <name type="scientific">Bordetella bronchialis</name>
    <dbReference type="NCBI Taxonomy" id="463025"/>
    <lineage>
        <taxon>Bacteria</taxon>
        <taxon>Pseudomonadati</taxon>
        <taxon>Pseudomonadota</taxon>
        <taxon>Betaproteobacteria</taxon>
        <taxon>Burkholderiales</taxon>
        <taxon>Alcaligenaceae</taxon>
        <taxon>Bordetella</taxon>
    </lineage>
</organism>
<gene>
    <name evidence="10" type="ORF">BAU06_16615</name>
    <name evidence="11" type="ORF">BAU08_16860</name>
</gene>
<dbReference type="InterPro" id="IPR043605">
    <property type="entry name" value="DUF883_C"/>
</dbReference>
<evidence type="ECO:0000313" key="12">
    <source>
        <dbReference type="Proteomes" id="UP000091897"/>
    </source>
</evidence>
<reference evidence="12 13" key="1">
    <citation type="submission" date="2016-06" db="EMBL/GenBank/DDBJ databases">
        <title>Complete genome sequences of Bordetella bronchialis and Bordetella flabilis.</title>
        <authorList>
            <person name="LiPuma J.J."/>
            <person name="Spilker T."/>
        </authorList>
    </citation>
    <scope>NUCLEOTIDE SEQUENCE [LARGE SCALE GENOMIC DNA]</scope>
    <source>
        <strain evidence="11 13">AU17976</strain>
        <strain evidence="10 12">AU3182</strain>
    </source>
</reference>
<dbReference type="RefSeq" id="WP_066352263.1">
    <property type="nucleotide sequence ID" value="NZ_CBCSFJ010000001.1"/>
</dbReference>
<dbReference type="Proteomes" id="UP000091897">
    <property type="component" value="Chromosome"/>
</dbReference>
<name>A0A193FKF0_9BORD</name>
<evidence type="ECO:0000256" key="5">
    <source>
        <dbReference type="ARBA" id="ARBA00022692"/>
    </source>
</evidence>
<dbReference type="GO" id="GO:0043022">
    <property type="term" value="F:ribosome binding"/>
    <property type="evidence" value="ECO:0007669"/>
    <property type="project" value="InterPro"/>
</dbReference>
<proteinExistence type="inferred from homology"/>
<evidence type="ECO:0000256" key="2">
    <source>
        <dbReference type="ARBA" id="ARBA00010423"/>
    </source>
</evidence>
<dbReference type="Pfam" id="PF05957">
    <property type="entry name" value="DUF883"/>
    <property type="match status" value="1"/>
</dbReference>
<dbReference type="OrthoDB" id="8640387at2"/>
<dbReference type="EMBL" id="CP016171">
    <property type="protein sequence ID" value="ANN72800.1"/>
    <property type="molecule type" value="Genomic_DNA"/>
</dbReference>
<comment type="similarity">
    <text evidence="2">Belongs to the ElaB/YgaM/YqjD family.</text>
</comment>
<dbReference type="PANTHER" id="PTHR35893">
    <property type="entry name" value="INNER MEMBRANE PROTEIN-RELATED"/>
    <property type="match status" value="1"/>
</dbReference>
<accession>A0A193FKF0</accession>
<dbReference type="PANTHER" id="PTHR35893:SF3">
    <property type="entry name" value="INNER MEMBRANE PROTEIN"/>
    <property type="match status" value="1"/>
</dbReference>
<keyword evidence="5" id="KW-0812">Transmembrane</keyword>
<evidence type="ECO:0000259" key="9">
    <source>
        <dbReference type="Pfam" id="PF19029"/>
    </source>
</evidence>
<comment type="subcellular location">
    <subcellularLocation>
        <location evidence="1">Cell inner membrane</location>
        <topology evidence="1">Single-pass membrane protein</topology>
    </subcellularLocation>
</comment>
<dbReference type="AlphaFoldDB" id="A0A193FKF0"/>
<keyword evidence="6" id="KW-1133">Transmembrane helix</keyword>
<keyword evidence="3" id="KW-1003">Cell membrane</keyword>
<evidence type="ECO:0000313" key="10">
    <source>
        <dbReference type="EMBL" id="ANN67708.1"/>
    </source>
</evidence>
<feature type="domain" description="DUF883" evidence="9">
    <location>
        <begin position="79"/>
        <end position="106"/>
    </location>
</feature>
<evidence type="ECO:0000256" key="3">
    <source>
        <dbReference type="ARBA" id="ARBA00022475"/>
    </source>
</evidence>
<dbReference type="GO" id="GO:0005886">
    <property type="term" value="C:plasma membrane"/>
    <property type="evidence" value="ECO:0007669"/>
    <property type="project" value="UniProtKB-SubCell"/>
</dbReference>
<dbReference type="Proteomes" id="UP000092213">
    <property type="component" value="Chromosome"/>
</dbReference>
<evidence type="ECO:0000313" key="11">
    <source>
        <dbReference type="EMBL" id="ANN72800.1"/>
    </source>
</evidence>
<evidence type="ECO:0000256" key="7">
    <source>
        <dbReference type="ARBA" id="ARBA00023136"/>
    </source>
</evidence>
<dbReference type="InterPro" id="IPR043604">
    <property type="entry name" value="DUF883_N"/>
</dbReference>
<evidence type="ECO:0000256" key="4">
    <source>
        <dbReference type="ARBA" id="ARBA00022519"/>
    </source>
</evidence>
<keyword evidence="4" id="KW-0997">Cell inner membrane</keyword>
<feature type="domain" description="DUF883" evidence="8">
    <location>
        <begin position="19"/>
        <end position="59"/>
    </location>
</feature>
<evidence type="ECO:0008006" key="14">
    <source>
        <dbReference type="Google" id="ProtNLM"/>
    </source>
</evidence>
<evidence type="ECO:0000256" key="6">
    <source>
        <dbReference type="ARBA" id="ARBA00022989"/>
    </source>
</evidence>
<evidence type="ECO:0000313" key="13">
    <source>
        <dbReference type="Proteomes" id="UP000092213"/>
    </source>
</evidence>
<keyword evidence="7" id="KW-0472">Membrane</keyword>
<protein>
    <recommendedName>
        <fullName evidence="14">DUF883 domain-containing protein</fullName>
    </recommendedName>
</protein>
<dbReference type="InterPro" id="IPR010279">
    <property type="entry name" value="YqjD/ElaB"/>
</dbReference>
<dbReference type="STRING" id="463025.BAU08_16860"/>
<evidence type="ECO:0000256" key="1">
    <source>
        <dbReference type="ARBA" id="ARBA00004377"/>
    </source>
</evidence>
<dbReference type="Pfam" id="PF19029">
    <property type="entry name" value="DUF883_C"/>
    <property type="match status" value="1"/>
</dbReference>